<dbReference type="EMBL" id="JAPHNI010001482">
    <property type="protein sequence ID" value="KAJ8105486.1"/>
    <property type="molecule type" value="Genomic_DNA"/>
</dbReference>
<gene>
    <name evidence="1" type="ORF">OPT61_g10147</name>
</gene>
<comment type="caution">
    <text evidence="1">The sequence shown here is derived from an EMBL/GenBank/DDBJ whole genome shotgun (WGS) entry which is preliminary data.</text>
</comment>
<name>A0ACC2HR01_9PLEO</name>
<dbReference type="Proteomes" id="UP001153331">
    <property type="component" value="Unassembled WGS sequence"/>
</dbReference>
<keyword evidence="2" id="KW-1185">Reference proteome</keyword>
<evidence type="ECO:0000313" key="1">
    <source>
        <dbReference type="EMBL" id="KAJ8105486.1"/>
    </source>
</evidence>
<reference evidence="1" key="1">
    <citation type="submission" date="2022-11" db="EMBL/GenBank/DDBJ databases">
        <title>Genome Sequence of Boeremia exigua.</title>
        <authorList>
            <person name="Buettner E."/>
        </authorList>
    </citation>
    <scope>NUCLEOTIDE SEQUENCE</scope>
    <source>
        <strain evidence="1">CU02</strain>
    </source>
</reference>
<proteinExistence type="predicted"/>
<protein>
    <submittedName>
        <fullName evidence="1">Uncharacterized protein</fullName>
    </submittedName>
</protein>
<sequence length="69" mass="7476">MSTTTTIVPAKANIGVYTNPEHDLWVAEAEPSLEEVQRGGDLKVGEVLLNVKSTGICGSDIHFWHAVRS</sequence>
<organism evidence="1 2">
    <name type="scientific">Boeremia exigua</name>
    <dbReference type="NCBI Taxonomy" id="749465"/>
    <lineage>
        <taxon>Eukaryota</taxon>
        <taxon>Fungi</taxon>
        <taxon>Dikarya</taxon>
        <taxon>Ascomycota</taxon>
        <taxon>Pezizomycotina</taxon>
        <taxon>Dothideomycetes</taxon>
        <taxon>Pleosporomycetidae</taxon>
        <taxon>Pleosporales</taxon>
        <taxon>Pleosporineae</taxon>
        <taxon>Didymellaceae</taxon>
        <taxon>Boeremia</taxon>
    </lineage>
</organism>
<evidence type="ECO:0000313" key="2">
    <source>
        <dbReference type="Proteomes" id="UP001153331"/>
    </source>
</evidence>
<accession>A0ACC2HR01</accession>